<keyword evidence="2" id="KW-1185">Reference proteome</keyword>
<evidence type="ECO:0000313" key="1">
    <source>
        <dbReference type="EMBL" id="SFV24466.1"/>
    </source>
</evidence>
<protein>
    <recommendedName>
        <fullName evidence="3">Endonuclease</fullName>
    </recommendedName>
</protein>
<dbReference type="OrthoDB" id="1093631at2"/>
<accession>A0A1I7MRC6</accession>
<name>A0A1I7MRC6_9MICC</name>
<sequence length="119" mass="13276">MRGDEKRVVSAFAEYLERAGWTVTFEQNFCDIVATRDGQEMWVEAKGRTAAVGLDVDTMYGQILRRMPPEPTEITAFAVVVPEAARTAALRIPRWVRQALKIDVYVVSDTDSVEGPLDG</sequence>
<evidence type="ECO:0008006" key="3">
    <source>
        <dbReference type="Google" id="ProtNLM"/>
    </source>
</evidence>
<dbReference type="EMBL" id="FPCG01000011">
    <property type="protein sequence ID" value="SFV24466.1"/>
    <property type="molecule type" value="Genomic_DNA"/>
</dbReference>
<evidence type="ECO:0000313" key="2">
    <source>
        <dbReference type="Proteomes" id="UP000198881"/>
    </source>
</evidence>
<dbReference type="AlphaFoldDB" id="A0A1I7MRC6"/>
<reference evidence="1 2" key="1">
    <citation type="submission" date="2016-10" db="EMBL/GenBank/DDBJ databases">
        <authorList>
            <person name="de Groot N.N."/>
        </authorList>
    </citation>
    <scope>NUCLEOTIDE SEQUENCE [LARGE SCALE GENOMIC DNA]</scope>
    <source>
        <strain evidence="1 2">CGMCC 1.7054</strain>
    </source>
</reference>
<dbReference type="RefSeq" id="WP_143109496.1">
    <property type="nucleotide sequence ID" value="NZ_FPCG01000011.1"/>
</dbReference>
<organism evidence="1 2">
    <name type="scientific">Micrococcus terreus</name>
    <dbReference type="NCBI Taxonomy" id="574650"/>
    <lineage>
        <taxon>Bacteria</taxon>
        <taxon>Bacillati</taxon>
        <taxon>Actinomycetota</taxon>
        <taxon>Actinomycetes</taxon>
        <taxon>Micrococcales</taxon>
        <taxon>Micrococcaceae</taxon>
        <taxon>Micrococcus</taxon>
    </lineage>
</organism>
<dbReference type="Proteomes" id="UP000198881">
    <property type="component" value="Unassembled WGS sequence"/>
</dbReference>
<proteinExistence type="predicted"/>
<gene>
    <name evidence="1" type="ORF">SAMN04487966_11147</name>
</gene>